<comment type="caution">
    <text evidence="1">The sequence shown here is derived from an EMBL/GenBank/DDBJ whole genome shotgun (WGS) entry which is preliminary data.</text>
</comment>
<dbReference type="Proteomes" id="UP000027583">
    <property type="component" value="Unassembled WGS sequence"/>
</dbReference>
<proteinExistence type="predicted"/>
<sequence>MSGAFVSLSADHGATAGQQIFRYPFDAACGAQRIVVSA</sequence>
<reference evidence="1 2" key="1">
    <citation type="journal article" date="2014" name="Genome Biol. Evol.">
        <title>Acetic acid bacteria genomes reveal functional traits for adaptation to life in insect guts.</title>
        <authorList>
            <person name="Chouaia B."/>
            <person name="Gaiarsa S."/>
            <person name="Crotti E."/>
            <person name="Comandatore F."/>
            <person name="Degli Esposti M."/>
            <person name="Ricci I."/>
            <person name="Alma A."/>
            <person name="Favia G."/>
            <person name="Bandi C."/>
            <person name="Daffonchio D."/>
        </authorList>
    </citation>
    <scope>NUCLEOTIDE SEQUENCE [LARGE SCALE GENOMIC DNA]</scope>
    <source>
        <strain evidence="1 2">SF2.1</strain>
    </source>
</reference>
<evidence type="ECO:0000313" key="1">
    <source>
        <dbReference type="EMBL" id="CDG41004.1"/>
    </source>
</evidence>
<reference evidence="1 2" key="2">
    <citation type="journal article" date="2014" name="PLoS ONE">
        <title>Evolution of mitochondria reconstructed from the energy metabolism of living bacteria.</title>
        <authorList>
            <person name="Degli Esposti M."/>
            <person name="Chouaia B."/>
            <person name="Comandatore F."/>
            <person name="Crotti E."/>
            <person name="Sassera D."/>
            <person name="Lievens P.M."/>
            <person name="Daffonchio D."/>
            <person name="Bandi C."/>
        </authorList>
    </citation>
    <scope>NUCLEOTIDE SEQUENCE [LARGE SCALE GENOMIC DNA]</scope>
    <source>
        <strain evidence="1 2">SF2.1</strain>
    </source>
</reference>
<name>A0A060QIK3_9PROT</name>
<gene>
    <name evidence="1" type="ORF">ASAP_2959</name>
</gene>
<organism evidence="1 2">
    <name type="scientific">Asaia bogorensis</name>
    <dbReference type="NCBI Taxonomy" id="91915"/>
    <lineage>
        <taxon>Bacteria</taxon>
        <taxon>Pseudomonadati</taxon>
        <taxon>Pseudomonadota</taxon>
        <taxon>Alphaproteobacteria</taxon>
        <taxon>Acetobacterales</taxon>
        <taxon>Acetobacteraceae</taxon>
        <taxon>Asaia</taxon>
    </lineage>
</organism>
<protein>
    <submittedName>
        <fullName evidence="1">Uncharacterized protein</fullName>
    </submittedName>
</protein>
<evidence type="ECO:0000313" key="2">
    <source>
        <dbReference type="Proteomes" id="UP000027583"/>
    </source>
</evidence>
<accession>A0A060QIK3</accession>
<dbReference type="AlphaFoldDB" id="A0A060QIK3"/>
<dbReference type="EMBL" id="CBLX010000024">
    <property type="protein sequence ID" value="CDG41004.1"/>
    <property type="molecule type" value="Genomic_DNA"/>
</dbReference>